<keyword evidence="3" id="KW-1185">Reference proteome</keyword>
<evidence type="ECO:0000313" key="2">
    <source>
        <dbReference type="EnsemblMetazoa" id="HelroP174376"/>
    </source>
</evidence>
<dbReference type="HOGENOM" id="CLU_2148525_0_0_1"/>
<dbReference type="Proteomes" id="UP000015101">
    <property type="component" value="Unassembled WGS sequence"/>
</dbReference>
<reference evidence="1 3" key="2">
    <citation type="journal article" date="2013" name="Nature">
        <title>Insights into bilaterian evolution from three spiralian genomes.</title>
        <authorList>
            <person name="Simakov O."/>
            <person name="Marletaz F."/>
            <person name="Cho S.J."/>
            <person name="Edsinger-Gonzales E."/>
            <person name="Havlak P."/>
            <person name="Hellsten U."/>
            <person name="Kuo D.H."/>
            <person name="Larsson T."/>
            <person name="Lv J."/>
            <person name="Arendt D."/>
            <person name="Savage R."/>
            <person name="Osoegawa K."/>
            <person name="de Jong P."/>
            <person name="Grimwood J."/>
            <person name="Chapman J.A."/>
            <person name="Shapiro H."/>
            <person name="Aerts A."/>
            <person name="Otillar R.P."/>
            <person name="Terry A.Y."/>
            <person name="Boore J.L."/>
            <person name="Grigoriev I.V."/>
            <person name="Lindberg D.R."/>
            <person name="Seaver E.C."/>
            <person name="Weisblat D.A."/>
            <person name="Putnam N.H."/>
            <person name="Rokhsar D.S."/>
        </authorList>
    </citation>
    <scope>NUCLEOTIDE SEQUENCE</scope>
</reference>
<organism evidence="2 3">
    <name type="scientific">Helobdella robusta</name>
    <name type="common">Californian leech</name>
    <dbReference type="NCBI Taxonomy" id="6412"/>
    <lineage>
        <taxon>Eukaryota</taxon>
        <taxon>Metazoa</taxon>
        <taxon>Spiralia</taxon>
        <taxon>Lophotrochozoa</taxon>
        <taxon>Annelida</taxon>
        <taxon>Clitellata</taxon>
        <taxon>Hirudinea</taxon>
        <taxon>Rhynchobdellida</taxon>
        <taxon>Glossiphoniidae</taxon>
        <taxon>Helobdella</taxon>
    </lineage>
</organism>
<dbReference type="InParanoid" id="T1F819"/>
<dbReference type="CTD" id="20204968"/>
<dbReference type="KEGG" id="hro:HELRODRAFT_174376"/>
<accession>T1F819</accession>
<proteinExistence type="predicted"/>
<gene>
    <name evidence="2" type="primary">20204968</name>
    <name evidence="1" type="ORF">HELRODRAFT_174376</name>
</gene>
<reference evidence="3" key="1">
    <citation type="submission" date="2012-12" db="EMBL/GenBank/DDBJ databases">
        <authorList>
            <person name="Hellsten U."/>
            <person name="Grimwood J."/>
            <person name="Chapman J.A."/>
            <person name="Shapiro H."/>
            <person name="Aerts A."/>
            <person name="Otillar R.P."/>
            <person name="Terry A.Y."/>
            <person name="Boore J.L."/>
            <person name="Simakov O."/>
            <person name="Marletaz F."/>
            <person name="Cho S.-J."/>
            <person name="Edsinger-Gonzales E."/>
            <person name="Havlak P."/>
            <person name="Kuo D.-H."/>
            <person name="Larsson T."/>
            <person name="Lv J."/>
            <person name="Arendt D."/>
            <person name="Savage R."/>
            <person name="Osoegawa K."/>
            <person name="de Jong P."/>
            <person name="Lindberg D.R."/>
            <person name="Seaver E.C."/>
            <person name="Weisblat D.A."/>
            <person name="Putnam N.H."/>
            <person name="Grigoriev I.V."/>
            <person name="Rokhsar D.S."/>
        </authorList>
    </citation>
    <scope>NUCLEOTIDE SEQUENCE</scope>
</reference>
<evidence type="ECO:0000313" key="3">
    <source>
        <dbReference type="Proteomes" id="UP000015101"/>
    </source>
</evidence>
<dbReference type="AlphaFoldDB" id="T1F819"/>
<evidence type="ECO:0000313" key="1">
    <source>
        <dbReference type="EMBL" id="ESO02911.1"/>
    </source>
</evidence>
<dbReference type="GeneID" id="20204968"/>
<name>T1F819_HELRO</name>
<dbReference type="EMBL" id="KB096716">
    <property type="protein sequence ID" value="ESO02911.1"/>
    <property type="molecule type" value="Genomic_DNA"/>
</dbReference>
<dbReference type="EnsemblMetazoa" id="HelroT174376">
    <property type="protein sequence ID" value="HelroP174376"/>
    <property type="gene ID" value="HelroG174376"/>
</dbReference>
<protein>
    <submittedName>
        <fullName evidence="1 2">Uncharacterized protein</fullName>
    </submittedName>
</protein>
<dbReference type="RefSeq" id="XP_009019125.1">
    <property type="nucleotide sequence ID" value="XM_009020877.1"/>
</dbReference>
<sequence length="112" mass="12695">MCMYSKSFKIMRSLSQNKIYILLKMFQWDSFQKLSGMCDVIVSCHNGPDVRQCKFTNFTADAFVAKTKSNIASAKILLSDHQFQYVLPLAFGQDPLEKFLVMPGNDAPDAND</sequence>
<reference evidence="2" key="3">
    <citation type="submission" date="2015-06" db="UniProtKB">
        <authorList>
            <consortium name="EnsemblMetazoa"/>
        </authorList>
    </citation>
    <scope>IDENTIFICATION</scope>
</reference>
<dbReference type="EMBL" id="AMQM01004898">
    <property type="status" value="NOT_ANNOTATED_CDS"/>
    <property type="molecule type" value="Genomic_DNA"/>
</dbReference>